<dbReference type="AlphaFoldDB" id="W9NTC7"/>
<sequence length="400" mass="44385">MQRCLQIPKTSSLECSLETSFKVLSATKLLLPLSAMAETTSNRGGLIAPPNSPTQGATTPPSRDEIQSHSLMDPIPTTRMTGQLEDEPPQSSAFSRIPSPCQPVTLGGNSIALSRANYGRQEDHEIIHASATPSLKDNVSPNNSPPLNHLLIRFNQSALLACGLFNHSTPSNVFALWDVQCLNQYGVEVYTWSLLAYIESSTSKPRKRYDSGAQWLELRLHDLQAHLQLRDYAVLEAEFSDRQTPEGMTTRAMLCQLQRFQEAAPSDFAHWPSEAYDDAVAIFLTKCLARLRFTASLTALEQDPVRVMATIFWKFERNLESYCSFFKISSPSVADQAECFRKDHYTSWLADESDDSGDDDIDWDLLSSGVCGNGSPVLSAAKAPNLSPASVGRWMKMEIW</sequence>
<gene>
    <name evidence="2" type="ORF">FOVG_17641</name>
</gene>
<reference evidence="2" key="2">
    <citation type="submission" date="2012-05" db="EMBL/GenBank/DDBJ databases">
        <title>Annotation of the Genome Sequence of Fusarium oxysporum HDV247.</title>
        <authorList>
            <consortium name="The Broad Institute Genomics Platform"/>
            <person name="Ma L.-J."/>
            <person name="Corby-Kistler H."/>
            <person name="Broz K."/>
            <person name="Gale L.R."/>
            <person name="Jonkers W."/>
            <person name="O'Donnell K."/>
            <person name="Ploetz R."/>
            <person name="Steinberg C."/>
            <person name="Schwartz D.C."/>
            <person name="VanEtten H."/>
            <person name="Zhou S."/>
            <person name="Young S.K."/>
            <person name="Zeng Q."/>
            <person name="Gargeya S."/>
            <person name="Fitzgerald M."/>
            <person name="Abouelleil A."/>
            <person name="Alvarado L."/>
            <person name="Chapman S.B."/>
            <person name="Gainer-Dewar J."/>
            <person name="Goldberg J."/>
            <person name="Griggs A."/>
            <person name="Gujja S."/>
            <person name="Hansen M."/>
            <person name="Howarth C."/>
            <person name="Imamovic A."/>
            <person name="Ireland A."/>
            <person name="Larimer J."/>
            <person name="McCowan C."/>
            <person name="Murphy C."/>
            <person name="Pearson M."/>
            <person name="Poon T.W."/>
            <person name="Priest M."/>
            <person name="Roberts A."/>
            <person name="Saif S."/>
            <person name="Shea T."/>
            <person name="Sykes S."/>
            <person name="Wortman J."/>
            <person name="Nusbaum C."/>
            <person name="Birren B."/>
        </authorList>
    </citation>
    <scope>NUCLEOTIDE SEQUENCE</scope>
    <source>
        <strain evidence="2">HDV247</strain>
    </source>
</reference>
<dbReference type="Proteomes" id="UP000030751">
    <property type="component" value="Unassembled WGS sequence"/>
</dbReference>
<feature type="region of interest" description="Disordered" evidence="1">
    <location>
        <begin position="41"/>
        <end position="69"/>
    </location>
</feature>
<dbReference type="OrthoDB" id="5013857at2759"/>
<reference evidence="2" key="1">
    <citation type="submission" date="2011-10" db="EMBL/GenBank/DDBJ databases">
        <title>The Genome Sequence of Fusarium oxysporum HDV247.</title>
        <authorList>
            <consortium name="The Broad Institute Genome Sequencing Platform"/>
            <person name="Ma L.-J."/>
            <person name="Gale L.R."/>
            <person name="Schwartz D.C."/>
            <person name="Zhou S."/>
            <person name="Corby-Kistler H."/>
            <person name="Young S.K."/>
            <person name="Zeng Q."/>
            <person name="Gargeya S."/>
            <person name="Fitzgerald M."/>
            <person name="Haas B."/>
            <person name="Abouelleil A."/>
            <person name="Alvarado L."/>
            <person name="Arachchi H.M."/>
            <person name="Berlin A."/>
            <person name="Brown A."/>
            <person name="Chapman S.B."/>
            <person name="Chen Z."/>
            <person name="Dunbar C."/>
            <person name="Freedman E."/>
            <person name="Gearin G."/>
            <person name="Goldberg J."/>
            <person name="Griggs A."/>
            <person name="Gujja S."/>
            <person name="Heiman D."/>
            <person name="Howarth C."/>
            <person name="Larson L."/>
            <person name="Lui A."/>
            <person name="MacDonald P.J.P."/>
            <person name="Montmayeur A."/>
            <person name="Murphy C."/>
            <person name="Neiman D."/>
            <person name="Pearson M."/>
            <person name="Priest M."/>
            <person name="Roberts A."/>
            <person name="Saif S."/>
            <person name="Shea T."/>
            <person name="Shenoy N."/>
            <person name="Sisk P."/>
            <person name="Stolte C."/>
            <person name="Sykes S."/>
            <person name="Wortman J."/>
            <person name="Nusbaum C."/>
            <person name="Birren B."/>
        </authorList>
    </citation>
    <scope>NUCLEOTIDE SEQUENCE [LARGE SCALE GENOMIC DNA]</scope>
    <source>
        <strain evidence="2">HDV247</strain>
    </source>
</reference>
<dbReference type="HOGENOM" id="CLU_839490_0_0_1"/>
<evidence type="ECO:0000313" key="2">
    <source>
        <dbReference type="EMBL" id="EXA31045.1"/>
    </source>
</evidence>
<accession>W9NTC7</accession>
<organism evidence="2">
    <name type="scientific">Fusarium oxysporum f. sp. pisi HDV247</name>
    <dbReference type="NCBI Taxonomy" id="1080344"/>
    <lineage>
        <taxon>Eukaryota</taxon>
        <taxon>Fungi</taxon>
        <taxon>Dikarya</taxon>
        <taxon>Ascomycota</taxon>
        <taxon>Pezizomycotina</taxon>
        <taxon>Sordariomycetes</taxon>
        <taxon>Hypocreomycetidae</taxon>
        <taxon>Hypocreales</taxon>
        <taxon>Nectriaceae</taxon>
        <taxon>Fusarium</taxon>
        <taxon>Fusarium oxysporum species complex</taxon>
    </lineage>
</organism>
<name>W9NTC7_FUSOX</name>
<dbReference type="EMBL" id="JH651026">
    <property type="protein sequence ID" value="EXA31045.1"/>
    <property type="molecule type" value="Genomic_DNA"/>
</dbReference>
<proteinExistence type="predicted"/>
<protein>
    <submittedName>
        <fullName evidence="2">Uncharacterized protein</fullName>
    </submittedName>
</protein>
<evidence type="ECO:0000256" key="1">
    <source>
        <dbReference type="SAM" id="MobiDB-lite"/>
    </source>
</evidence>